<proteinExistence type="predicted"/>
<keyword evidence="4" id="KW-1185">Reference proteome</keyword>
<dbReference type="OrthoDB" id="206452at2759"/>
<accession>A0A0C2IYD5</accession>
<dbReference type="EMBL" id="AWTV01000007">
    <property type="protein sequence ID" value="KIH91695.1"/>
    <property type="molecule type" value="Genomic_DNA"/>
</dbReference>
<dbReference type="VEuPathDB" id="FungiDB:SPBR_02002"/>
<evidence type="ECO:0000313" key="4">
    <source>
        <dbReference type="Proteomes" id="UP000031575"/>
    </source>
</evidence>
<sequence>MPPKHKKNQSDASLGPQDDEQMPIFFHKEWEDYGYMSNYKPARFSAPDPAIACASWLLASPRTADNNDADATPPQDAPTIEFQHSEQYYMYCKAACFGDAAACQRILAATKASDCKDIARTVRGFDAAVWSRNDRPLRVMADALWHKFGGAHLQHVIDDGGDWLGREARAQLLPDIGRQLLDTGDRQLVEAAGRDSYWGIGYGIKQRPMQYRKYWGKNHLGRSLVAVRERLRTLVESAP</sequence>
<protein>
    <recommendedName>
        <fullName evidence="2">NADAR domain-containing protein</fullName>
    </recommendedName>
</protein>
<feature type="domain" description="NADAR" evidence="2">
    <location>
        <begin position="25"/>
        <end position="232"/>
    </location>
</feature>
<dbReference type="HOGENOM" id="CLU_084247_0_2_1"/>
<comment type="caution">
    <text evidence="3">The sequence shown here is derived from an EMBL/GenBank/DDBJ whole genome shotgun (WGS) entry which is preliminary data.</text>
</comment>
<dbReference type="CDD" id="cd15457">
    <property type="entry name" value="NADAR"/>
    <property type="match status" value="1"/>
</dbReference>
<evidence type="ECO:0000313" key="3">
    <source>
        <dbReference type="EMBL" id="KIH91695.1"/>
    </source>
</evidence>
<dbReference type="AlphaFoldDB" id="A0A0C2IYD5"/>
<dbReference type="InterPro" id="IPR012816">
    <property type="entry name" value="NADAR"/>
</dbReference>
<dbReference type="InterPro" id="IPR037238">
    <property type="entry name" value="YbiA-like_sf"/>
</dbReference>
<reference evidence="3 4" key="1">
    <citation type="journal article" date="2014" name="BMC Genomics">
        <title>Comparative genomics of the major fungal agents of human and animal Sporotrichosis: Sporothrix schenckii and Sporothrix brasiliensis.</title>
        <authorList>
            <person name="Teixeira M.M."/>
            <person name="de Almeida L.G."/>
            <person name="Kubitschek-Barreira P."/>
            <person name="Alves F.L."/>
            <person name="Kioshima E.S."/>
            <person name="Abadio A.K."/>
            <person name="Fernandes L."/>
            <person name="Derengowski L.S."/>
            <person name="Ferreira K.S."/>
            <person name="Souza R.C."/>
            <person name="Ruiz J.C."/>
            <person name="de Andrade N.C."/>
            <person name="Paes H.C."/>
            <person name="Nicola A.M."/>
            <person name="Albuquerque P."/>
            <person name="Gerber A.L."/>
            <person name="Martins V.P."/>
            <person name="Peconick L.D."/>
            <person name="Neto A.V."/>
            <person name="Chaucanez C.B."/>
            <person name="Silva P.A."/>
            <person name="Cunha O.L."/>
            <person name="de Oliveira F.F."/>
            <person name="dos Santos T.C."/>
            <person name="Barros A.L."/>
            <person name="Soares M.A."/>
            <person name="de Oliveira L.M."/>
            <person name="Marini M.M."/>
            <person name="Villalobos-Duno H."/>
            <person name="Cunha M.M."/>
            <person name="de Hoog S."/>
            <person name="da Silveira J.F."/>
            <person name="Henrissat B."/>
            <person name="Nino-Vega G.A."/>
            <person name="Cisalpino P.S."/>
            <person name="Mora-Montes H.M."/>
            <person name="Almeida S.R."/>
            <person name="Stajich J.E."/>
            <person name="Lopes-Bezerra L.M."/>
            <person name="Vasconcelos A.T."/>
            <person name="Felipe M.S."/>
        </authorList>
    </citation>
    <scope>NUCLEOTIDE SEQUENCE [LARGE SCALE GENOMIC DNA]</scope>
    <source>
        <strain evidence="3 4">5110</strain>
    </source>
</reference>
<dbReference type="SUPFAM" id="SSF143990">
    <property type="entry name" value="YbiA-like"/>
    <property type="match status" value="1"/>
</dbReference>
<feature type="region of interest" description="Disordered" evidence="1">
    <location>
        <begin position="1"/>
        <end position="21"/>
    </location>
</feature>
<evidence type="ECO:0000256" key="1">
    <source>
        <dbReference type="SAM" id="MobiDB-lite"/>
    </source>
</evidence>
<organism evidence="3 4">
    <name type="scientific">Sporothrix brasiliensis 5110</name>
    <dbReference type="NCBI Taxonomy" id="1398154"/>
    <lineage>
        <taxon>Eukaryota</taxon>
        <taxon>Fungi</taxon>
        <taxon>Dikarya</taxon>
        <taxon>Ascomycota</taxon>
        <taxon>Pezizomycotina</taxon>
        <taxon>Sordariomycetes</taxon>
        <taxon>Sordariomycetidae</taxon>
        <taxon>Ophiostomatales</taxon>
        <taxon>Ophiostomataceae</taxon>
        <taxon>Sporothrix</taxon>
    </lineage>
</organism>
<name>A0A0C2IYD5_9PEZI</name>
<gene>
    <name evidence="3" type="ORF">SPBR_02002</name>
</gene>
<dbReference type="GeneID" id="63675232"/>
<dbReference type="Proteomes" id="UP000031575">
    <property type="component" value="Unassembled WGS sequence"/>
</dbReference>
<dbReference type="RefSeq" id="XP_040619705.1">
    <property type="nucleotide sequence ID" value="XM_040760311.1"/>
</dbReference>
<dbReference type="Pfam" id="PF08719">
    <property type="entry name" value="NADAR"/>
    <property type="match status" value="1"/>
</dbReference>
<evidence type="ECO:0000259" key="2">
    <source>
        <dbReference type="Pfam" id="PF08719"/>
    </source>
</evidence>
<dbReference type="Gene3D" id="1.10.357.40">
    <property type="entry name" value="YbiA-like"/>
    <property type="match status" value="1"/>
</dbReference>